<dbReference type="PRINTS" id="PR00111">
    <property type="entry name" value="ABHYDROLASE"/>
</dbReference>
<keyword evidence="4 8" id="KW-0031">Aminopeptidase</keyword>
<feature type="active site" description="Proton donor" evidence="9">
    <location>
        <position position="318"/>
    </location>
</feature>
<dbReference type="InterPro" id="IPR002410">
    <property type="entry name" value="Peptidase_S33"/>
</dbReference>
<keyword evidence="5 8" id="KW-0963">Cytoplasm</keyword>
<dbReference type="EC" id="3.4.11.5" evidence="8 10"/>
<comment type="caution">
    <text evidence="12">The sequence shown here is derived from an EMBL/GenBank/DDBJ whole genome shotgun (WGS) entry which is preliminary data.</text>
</comment>
<feature type="active site" evidence="9">
    <location>
        <position position="290"/>
    </location>
</feature>
<dbReference type="Pfam" id="PF00561">
    <property type="entry name" value="Abhydrolase_1"/>
    <property type="match status" value="1"/>
</dbReference>
<feature type="domain" description="AB hydrolase-1" evidence="11">
    <location>
        <begin position="55"/>
        <end position="321"/>
    </location>
</feature>
<evidence type="ECO:0000256" key="2">
    <source>
        <dbReference type="ARBA" id="ARBA00004496"/>
    </source>
</evidence>
<dbReference type="AlphaFoldDB" id="A0AAE4CLV6"/>
<evidence type="ECO:0000256" key="3">
    <source>
        <dbReference type="ARBA" id="ARBA00010088"/>
    </source>
</evidence>
<dbReference type="GO" id="GO:0004177">
    <property type="term" value="F:aminopeptidase activity"/>
    <property type="evidence" value="ECO:0007669"/>
    <property type="project" value="UniProtKB-UniRule"/>
</dbReference>
<dbReference type="Proteomes" id="UP001180845">
    <property type="component" value="Unassembled WGS sequence"/>
</dbReference>
<dbReference type="InterPro" id="IPR029058">
    <property type="entry name" value="AB_hydrolase_fold"/>
</dbReference>
<dbReference type="Gene3D" id="3.40.50.1820">
    <property type="entry name" value="alpha/beta hydrolase"/>
    <property type="match status" value="1"/>
</dbReference>
<evidence type="ECO:0000256" key="9">
    <source>
        <dbReference type="PIRSR" id="PIRSR006431-1"/>
    </source>
</evidence>
<dbReference type="PRINTS" id="PR00793">
    <property type="entry name" value="PROAMNOPTASE"/>
</dbReference>
<dbReference type="NCBIfam" id="TIGR01249">
    <property type="entry name" value="pro_imino_pep_1"/>
    <property type="match status" value="1"/>
</dbReference>
<organism evidence="12 13">
    <name type="scientific">Haloactinomyces albus</name>
    <dbReference type="NCBI Taxonomy" id="1352928"/>
    <lineage>
        <taxon>Bacteria</taxon>
        <taxon>Bacillati</taxon>
        <taxon>Actinomycetota</taxon>
        <taxon>Actinomycetes</taxon>
        <taxon>Actinopolysporales</taxon>
        <taxon>Actinopolysporaceae</taxon>
        <taxon>Haloactinomyces</taxon>
    </lineage>
</organism>
<proteinExistence type="inferred from homology"/>
<evidence type="ECO:0000313" key="12">
    <source>
        <dbReference type="EMBL" id="MDR7300342.1"/>
    </source>
</evidence>
<keyword evidence="6 8" id="KW-0645">Protease</keyword>
<evidence type="ECO:0000256" key="6">
    <source>
        <dbReference type="ARBA" id="ARBA00022670"/>
    </source>
</evidence>
<comment type="similarity">
    <text evidence="3 8 10">Belongs to the peptidase S33 family.</text>
</comment>
<dbReference type="GO" id="GO:0005737">
    <property type="term" value="C:cytoplasm"/>
    <property type="evidence" value="ECO:0007669"/>
    <property type="project" value="UniProtKB-SubCell"/>
</dbReference>
<dbReference type="GO" id="GO:0006508">
    <property type="term" value="P:proteolysis"/>
    <property type="evidence" value="ECO:0007669"/>
    <property type="project" value="UniProtKB-KW"/>
</dbReference>
<evidence type="ECO:0000256" key="4">
    <source>
        <dbReference type="ARBA" id="ARBA00022438"/>
    </source>
</evidence>
<evidence type="ECO:0000256" key="7">
    <source>
        <dbReference type="ARBA" id="ARBA00022801"/>
    </source>
</evidence>
<dbReference type="EMBL" id="JAVDXW010000001">
    <property type="protein sequence ID" value="MDR7300342.1"/>
    <property type="molecule type" value="Genomic_DNA"/>
</dbReference>
<dbReference type="PIRSF" id="PIRSF006431">
    <property type="entry name" value="Pept_S33"/>
    <property type="match status" value="1"/>
</dbReference>
<reference evidence="12" key="1">
    <citation type="submission" date="2023-07" db="EMBL/GenBank/DDBJ databases">
        <title>Sequencing the genomes of 1000 actinobacteria strains.</title>
        <authorList>
            <person name="Klenk H.-P."/>
        </authorList>
    </citation>
    <scope>NUCLEOTIDE SEQUENCE</scope>
    <source>
        <strain evidence="12">DSM 45977</strain>
    </source>
</reference>
<evidence type="ECO:0000259" key="11">
    <source>
        <dbReference type="Pfam" id="PF00561"/>
    </source>
</evidence>
<dbReference type="PANTHER" id="PTHR43722:SF1">
    <property type="entry name" value="PROLINE IMINOPEPTIDASE"/>
    <property type="match status" value="1"/>
</dbReference>
<evidence type="ECO:0000256" key="1">
    <source>
        <dbReference type="ARBA" id="ARBA00001585"/>
    </source>
</evidence>
<dbReference type="SUPFAM" id="SSF53474">
    <property type="entry name" value="alpha/beta-Hydrolases"/>
    <property type="match status" value="1"/>
</dbReference>
<comment type="subcellular location">
    <subcellularLocation>
        <location evidence="2 8">Cytoplasm</location>
    </subcellularLocation>
</comment>
<protein>
    <recommendedName>
        <fullName evidence="8 10">Proline iminopeptidase</fullName>
        <shortName evidence="8">PIP</shortName>
        <ecNumber evidence="8 10">3.4.11.5</ecNumber>
    </recommendedName>
    <alternativeName>
        <fullName evidence="8">Prolyl aminopeptidase</fullName>
    </alternativeName>
</protein>
<feature type="active site" description="Nucleophile" evidence="9">
    <location>
        <position position="135"/>
    </location>
</feature>
<evidence type="ECO:0000256" key="8">
    <source>
        <dbReference type="PIRNR" id="PIRNR006431"/>
    </source>
</evidence>
<evidence type="ECO:0000256" key="10">
    <source>
        <dbReference type="RuleBase" id="RU003421"/>
    </source>
</evidence>
<name>A0AAE4CLV6_9ACTN</name>
<dbReference type="InterPro" id="IPR005944">
    <property type="entry name" value="Pro_iminopeptidase"/>
</dbReference>
<sequence length="340" mass="38178">MLATYPDPRSHDRGWDSDVTVVRLYPEIEPYDQGMLDVGDGNLVHWETCGNPDGKPVVVLHGGPGSGCTPGWRRYFDPAAYRIVLFDQRGCGRSTPHASDPTVDLVTNTTHHLLADIELLRRHLGIEKWLVLGGSWGSTLGLAYAEKHPERVSEIVLVSVVTTTHREVEWITREMRRFFPERWARFREGVPVAERDGNLVEAYSRLLHDPDPAVREQAAQDWCAWEDTHVAVRSDHRPDPRYADPVFRLCFARLVTHYWRHAAWLEDGVLLREAGKLSGIPGVLVHGRLDVSSPPDIAWELARAWPDSELVLIDDAGHGAGEVGTIEALVTATDRFATRS</sequence>
<accession>A0AAE4CLV6</accession>
<comment type="catalytic activity">
    <reaction evidence="1 8 10">
        <text>Release of N-terminal proline from a peptide.</text>
        <dbReference type="EC" id="3.4.11.5"/>
    </reaction>
</comment>
<dbReference type="InterPro" id="IPR000073">
    <property type="entry name" value="AB_hydrolase_1"/>
</dbReference>
<evidence type="ECO:0000256" key="5">
    <source>
        <dbReference type="ARBA" id="ARBA00022490"/>
    </source>
</evidence>
<keyword evidence="7 8" id="KW-0378">Hydrolase</keyword>
<keyword evidence="13" id="KW-1185">Reference proteome</keyword>
<evidence type="ECO:0000313" key="13">
    <source>
        <dbReference type="Proteomes" id="UP001180845"/>
    </source>
</evidence>
<gene>
    <name evidence="12" type="ORF">JOF55_000523</name>
</gene>
<dbReference type="PANTHER" id="PTHR43722">
    <property type="entry name" value="PROLINE IMINOPEPTIDASE"/>
    <property type="match status" value="1"/>
</dbReference>